<reference evidence="1" key="1">
    <citation type="submission" date="2021-09" db="EMBL/GenBank/DDBJ databases">
        <authorList>
            <consortium name="AG Swart"/>
            <person name="Singh M."/>
            <person name="Singh A."/>
            <person name="Seah K."/>
            <person name="Emmerich C."/>
        </authorList>
    </citation>
    <scope>NUCLEOTIDE SEQUENCE</scope>
    <source>
        <strain evidence="1">ATCC30299</strain>
    </source>
</reference>
<dbReference type="Proteomes" id="UP001162131">
    <property type="component" value="Unassembled WGS sequence"/>
</dbReference>
<organism evidence="1 2">
    <name type="scientific">Blepharisma stoltei</name>
    <dbReference type="NCBI Taxonomy" id="1481888"/>
    <lineage>
        <taxon>Eukaryota</taxon>
        <taxon>Sar</taxon>
        <taxon>Alveolata</taxon>
        <taxon>Ciliophora</taxon>
        <taxon>Postciliodesmatophora</taxon>
        <taxon>Heterotrichea</taxon>
        <taxon>Heterotrichida</taxon>
        <taxon>Blepharismidae</taxon>
        <taxon>Blepharisma</taxon>
    </lineage>
</organism>
<comment type="caution">
    <text evidence="1">The sequence shown here is derived from an EMBL/GenBank/DDBJ whole genome shotgun (WGS) entry which is preliminary data.</text>
</comment>
<protein>
    <submittedName>
        <fullName evidence="1">Uncharacterized protein</fullName>
    </submittedName>
</protein>
<accession>A0AAU9JTF1</accession>
<sequence>MAFKNCGIWKIRAKRSLKKLKAAPKFVHKCGFFFYLGKDPRRKYENEKKIYRNCPRMALSCTILGQFLYKTI</sequence>
<evidence type="ECO:0000313" key="2">
    <source>
        <dbReference type="Proteomes" id="UP001162131"/>
    </source>
</evidence>
<evidence type="ECO:0000313" key="1">
    <source>
        <dbReference type="EMBL" id="CAG9328825.1"/>
    </source>
</evidence>
<dbReference type="EMBL" id="CAJZBQ010000046">
    <property type="protein sequence ID" value="CAG9328825.1"/>
    <property type="molecule type" value="Genomic_DNA"/>
</dbReference>
<proteinExistence type="predicted"/>
<name>A0AAU9JTF1_9CILI</name>
<gene>
    <name evidence="1" type="ORF">BSTOLATCC_MIC46815</name>
</gene>
<keyword evidence="2" id="KW-1185">Reference proteome</keyword>
<dbReference type="AlphaFoldDB" id="A0AAU9JTF1"/>